<feature type="compositionally biased region" description="Gly residues" evidence="1">
    <location>
        <begin position="430"/>
        <end position="440"/>
    </location>
</feature>
<evidence type="ECO:0000313" key="3">
    <source>
        <dbReference type="EMBL" id="CAH2402102.1"/>
    </source>
</evidence>
<dbReference type="Pfam" id="PF11737">
    <property type="entry name" value="DUF3300"/>
    <property type="match status" value="1"/>
</dbReference>
<keyword evidence="2" id="KW-0732">Signal</keyword>
<gene>
    <name evidence="3" type="ORF">MES4922_30476</name>
</gene>
<dbReference type="PANTHER" id="PTHR40269:SF1">
    <property type="entry name" value="OUTER MEMBRANE PROTEIN"/>
    <property type="match status" value="1"/>
</dbReference>
<evidence type="ECO:0000313" key="4">
    <source>
        <dbReference type="Proteomes" id="UP001152604"/>
    </source>
</evidence>
<dbReference type="InterPro" id="IPR021728">
    <property type="entry name" value="DUF3300"/>
</dbReference>
<reference evidence="3" key="1">
    <citation type="submission" date="2022-03" db="EMBL/GenBank/DDBJ databases">
        <authorList>
            <person name="Brunel B."/>
        </authorList>
    </citation>
    <scope>NUCLEOTIDE SEQUENCE</scope>
    <source>
        <strain evidence="3">STM4922sample</strain>
    </source>
</reference>
<evidence type="ECO:0000256" key="2">
    <source>
        <dbReference type="SAM" id="SignalP"/>
    </source>
</evidence>
<dbReference type="Proteomes" id="UP001152604">
    <property type="component" value="Unassembled WGS sequence"/>
</dbReference>
<sequence>MMGNDMLKAGVAALALLLAGFGSAHPVLAQEQVAAADASGDATTSPEPLSADEMEVLVARIALYPDELIAVITAAALYPLQIVEAARFLDRYEKDKSLKPKESWDGSVVSLLNYPDIVKMMSDDLEWTQTLGDAIAYQQKDVLVAIQQLRDEAVAKGVIKTDDKIQVVKENDNFVIKSASPEVIYVPQYPPQMFYEPDYVWEPIRYYPDPYPYYWYPGATFFAGAVTGAIWAAAVDWDDWGVWGGRWNGNDIDIDCNNCFNNRDFNGNININDVDWKNVDRSKIKIDRDQLNKFDQNNIKNRIEKNGDNAIRDRARDIKKNDSLANRAPGKTAATRDIRKSTLDGLKGQGGQAANRPGNRPNVKRPEAKPAVADRPTLNRRAAKPAKVNRPASKPKPAHRVDNRPKKPSGLGDVNRGKATKVSSNRGHQSMGGGSRGGGAHKQIRRPSGGGGHGGGRRR</sequence>
<keyword evidence="4" id="KW-1185">Reference proteome</keyword>
<evidence type="ECO:0000256" key="1">
    <source>
        <dbReference type="SAM" id="MobiDB-lite"/>
    </source>
</evidence>
<organism evidence="3 4">
    <name type="scientific">Mesorhizobium ventifaucium</name>
    <dbReference type="NCBI Taxonomy" id="666020"/>
    <lineage>
        <taxon>Bacteria</taxon>
        <taxon>Pseudomonadati</taxon>
        <taxon>Pseudomonadota</taxon>
        <taxon>Alphaproteobacteria</taxon>
        <taxon>Hyphomicrobiales</taxon>
        <taxon>Phyllobacteriaceae</taxon>
        <taxon>Mesorhizobium</taxon>
    </lineage>
</organism>
<feature type="chain" id="PRO_5045196610" description="DUF3300 domain-containing protein" evidence="2">
    <location>
        <begin position="25"/>
        <end position="459"/>
    </location>
</feature>
<dbReference type="EMBL" id="CAKXZS010000023">
    <property type="protein sequence ID" value="CAH2402102.1"/>
    <property type="molecule type" value="Genomic_DNA"/>
</dbReference>
<feature type="region of interest" description="Disordered" evidence="1">
    <location>
        <begin position="325"/>
        <end position="459"/>
    </location>
</feature>
<dbReference type="PANTHER" id="PTHR40269">
    <property type="entry name" value="OUTER MEMBRANE PROTEIN-RELATED"/>
    <property type="match status" value="1"/>
</dbReference>
<evidence type="ECO:0008006" key="5">
    <source>
        <dbReference type="Google" id="ProtNLM"/>
    </source>
</evidence>
<feature type="compositionally biased region" description="Gly residues" evidence="1">
    <location>
        <begin position="448"/>
        <end position="459"/>
    </location>
</feature>
<name>A0ABM9DZ82_9HYPH</name>
<proteinExistence type="predicted"/>
<protein>
    <recommendedName>
        <fullName evidence="5">DUF3300 domain-containing protein</fullName>
    </recommendedName>
</protein>
<accession>A0ABM9DZ82</accession>
<comment type="caution">
    <text evidence="3">The sequence shown here is derived from an EMBL/GenBank/DDBJ whole genome shotgun (WGS) entry which is preliminary data.</text>
</comment>
<feature type="signal peptide" evidence="2">
    <location>
        <begin position="1"/>
        <end position="24"/>
    </location>
</feature>